<evidence type="ECO:0000256" key="1">
    <source>
        <dbReference type="ARBA" id="ARBA00022605"/>
    </source>
</evidence>
<dbReference type="AlphaFoldDB" id="A0AB74URP9"/>
<keyword evidence="3 7" id="KW-0547">Nucleotide-binding</keyword>
<feature type="binding site" evidence="7">
    <location>
        <position position="18"/>
    </location>
    <ligand>
        <name>Mg(2+)</name>
        <dbReference type="ChEBI" id="CHEBI:18420"/>
    </ligand>
</feature>
<accession>A0AB74URP9</accession>
<keyword evidence="7" id="KW-0460">Magnesium</keyword>
<dbReference type="CDD" id="cd00464">
    <property type="entry name" value="SK"/>
    <property type="match status" value="1"/>
</dbReference>
<proteinExistence type="inferred from homology"/>
<comment type="catalytic activity">
    <reaction evidence="7">
        <text>shikimate + ATP = 3-phosphoshikimate + ADP + H(+)</text>
        <dbReference type="Rhea" id="RHEA:13121"/>
        <dbReference type="ChEBI" id="CHEBI:15378"/>
        <dbReference type="ChEBI" id="CHEBI:30616"/>
        <dbReference type="ChEBI" id="CHEBI:36208"/>
        <dbReference type="ChEBI" id="CHEBI:145989"/>
        <dbReference type="ChEBI" id="CHEBI:456216"/>
        <dbReference type="EC" id="2.7.1.71"/>
    </reaction>
</comment>
<dbReference type="GO" id="GO:0000287">
    <property type="term" value="F:magnesium ion binding"/>
    <property type="evidence" value="ECO:0007669"/>
    <property type="project" value="UniProtKB-UniRule"/>
</dbReference>
<dbReference type="InterPro" id="IPR000623">
    <property type="entry name" value="Shikimate_kinase/TSH1"/>
</dbReference>
<protein>
    <recommendedName>
        <fullName evidence="7">Shikimate kinase</fullName>
        <shortName evidence="7">SK</shortName>
        <ecNumber evidence="7">2.7.1.71</ecNumber>
    </recommendedName>
</protein>
<dbReference type="EC" id="2.7.1.71" evidence="7"/>
<feature type="binding site" evidence="7">
    <location>
        <position position="36"/>
    </location>
    <ligand>
        <name>substrate</name>
    </ligand>
</feature>
<dbReference type="RefSeq" id="WP_395116890.1">
    <property type="nucleotide sequence ID" value="NZ_CP170721.1"/>
</dbReference>
<comment type="pathway">
    <text evidence="7">Metabolic intermediate biosynthesis; chorismate biosynthesis; chorismate from D-erythrose 4-phosphate and phosphoenolpyruvate: step 5/7.</text>
</comment>
<evidence type="ECO:0000256" key="4">
    <source>
        <dbReference type="ARBA" id="ARBA00022777"/>
    </source>
</evidence>
<sequence length="185" mass="20250">MNPSCNLFIVGPTGAGKTSVGRRLAVHYGLSFIDLDQEVEQHCGVDVSTVFEVEGEAGFRQRESAQLDALSQRCGMLLATGAGAVLASDNRRWLSQRGFVVWLQASVEQQLERLERDHRRPLLAVPDRLARLQAMAGVREPIYRELADLAVPGHHGSVGAASERCIALIDAHWQRAPLSCPPHHA</sequence>
<dbReference type="InterPro" id="IPR027417">
    <property type="entry name" value="P-loop_NTPase"/>
</dbReference>
<keyword evidence="5 7" id="KW-0067">ATP-binding</keyword>
<evidence type="ECO:0000313" key="8">
    <source>
        <dbReference type="EMBL" id="XIA17258.1"/>
    </source>
</evidence>
<dbReference type="EMBL" id="CP170721">
    <property type="protein sequence ID" value="XIA17258.1"/>
    <property type="molecule type" value="Genomic_DNA"/>
</dbReference>
<evidence type="ECO:0000256" key="6">
    <source>
        <dbReference type="ARBA" id="ARBA00023141"/>
    </source>
</evidence>
<evidence type="ECO:0000256" key="7">
    <source>
        <dbReference type="HAMAP-Rule" id="MF_00109"/>
    </source>
</evidence>
<reference evidence="8" key="1">
    <citation type="submission" date="2024-10" db="EMBL/GenBank/DDBJ databases">
        <authorList>
            <person name="Lesea H.P."/>
            <person name="Kuehl J.V."/>
            <person name="Chandonia J.-M."/>
        </authorList>
    </citation>
    <scope>NUCLEOTIDE SEQUENCE</scope>
    <source>
        <strain evidence="8">FW102-FHT14D07</strain>
    </source>
</reference>
<evidence type="ECO:0000256" key="3">
    <source>
        <dbReference type="ARBA" id="ARBA00022741"/>
    </source>
</evidence>
<evidence type="ECO:0000256" key="2">
    <source>
        <dbReference type="ARBA" id="ARBA00022679"/>
    </source>
</evidence>
<comment type="cofactor">
    <cofactor evidence="7">
        <name>Mg(2+)</name>
        <dbReference type="ChEBI" id="CHEBI:18420"/>
    </cofactor>
    <text evidence="7">Binds 1 Mg(2+) ion per subunit.</text>
</comment>
<dbReference type="GO" id="GO:0009423">
    <property type="term" value="P:chorismate biosynthetic process"/>
    <property type="evidence" value="ECO:0007669"/>
    <property type="project" value="UniProtKB-UniRule"/>
</dbReference>
<dbReference type="GO" id="GO:0008652">
    <property type="term" value="P:amino acid biosynthetic process"/>
    <property type="evidence" value="ECO:0007669"/>
    <property type="project" value="UniProtKB-KW"/>
</dbReference>
<feature type="binding site" evidence="7">
    <location>
        <position position="139"/>
    </location>
    <ligand>
        <name>substrate</name>
    </ligand>
</feature>
<organism evidence="8">
    <name type="scientific">Rhodanobacter sp. FW102-FHT14D07</name>
    <dbReference type="NCBI Taxonomy" id="3351462"/>
    <lineage>
        <taxon>Bacteria</taxon>
        <taxon>Pseudomonadati</taxon>
        <taxon>Pseudomonadota</taxon>
        <taxon>Gammaproteobacteria</taxon>
        <taxon>Lysobacterales</taxon>
        <taxon>Rhodanobacteraceae</taxon>
        <taxon>Rhodanobacter</taxon>
    </lineage>
</organism>
<comment type="function">
    <text evidence="7">Catalyzes the specific phosphorylation of the 3-hydroxyl group of shikimic acid using ATP as a cosubstrate.</text>
</comment>
<dbReference type="InterPro" id="IPR031322">
    <property type="entry name" value="Shikimate/glucono_kinase"/>
</dbReference>
<name>A0AB74URP9_9GAMM</name>
<dbReference type="Gene3D" id="3.40.50.300">
    <property type="entry name" value="P-loop containing nucleotide triphosphate hydrolases"/>
    <property type="match status" value="1"/>
</dbReference>
<keyword evidence="7" id="KW-0963">Cytoplasm</keyword>
<comment type="similarity">
    <text evidence="7">Belongs to the shikimate kinase family.</text>
</comment>
<feature type="binding site" evidence="7">
    <location>
        <position position="120"/>
    </location>
    <ligand>
        <name>ATP</name>
        <dbReference type="ChEBI" id="CHEBI:30616"/>
    </ligand>
</feature>
<evidence type="ECO:0000256" key="5">
    <source>
        <dbReference type="ARBA" id="ARBA00022840"/>
    </source>
</evidence>
<dbReference type="PRINTS" id="PR01100">
    <property type="entry name" value="SHIKIMTKNASE"/>
</dbReference>
<comment type="subunit">
    <text evidence="7">Monomer.</text>
</comment>
<dbReference type="SUPFAM" id="SSF52540">
    <property type="entry name" value="P-loop containing nucleoside triphosphate hydrolases"/>
    <property type="match status" value="1"/>
</dbReference>
<feature type="binding site" evidence="7">
    <location>
        <begin position="14"/>
        <end position="19"/>
    </location>
    <ligand>
        <name>ATP</name>
        <dbReference type="ChEBI" id="CHEBI:30616"/>
    </ligand>
</feature>
<comment type="subcellular location">
    <subcellularLocation>
        <location evidence="7">Cytoplasm</location>
    </subcellularLocation>
</comment>
<dbReference type="Pfam" id="PF01202">
    <property type="entry name" value="SKI"/>
    <property type="match status" value="1"/>
</dbReference>
<keyword evidence="4 7" id="KW-0418">Kinase</keyword>
<keyword evidence="1 7" id="KW-0028">Amino-acid biosynthesis</keyword>
<dbReference type="GO" id="GO:0009073">
    <property type="term" value="P:aromatic amino acid family biosynthetic process"/>
    <property type="evidence" value="ECO:0007669"/>
    <property type="project" value="UniProtKB-KW"/>
</dbReference>
<dbReference type="GO" id="GO:0004765">
    <property type="term" value="F:shikimate kinase activity"/>
    <property type="evidence" value="ECO:0007669"/>
    <property type="project" value="UniProtKB-UniRule"/>
</dbReference>
<dbReference type="GO" id="GO:0005524">
    <property type="term" value="F:ATP binding"/>
    <property type="evidence" value="ECO:0007669"/>
    <property type="project" value="UniProtKB-UniRule"/>
</dbReference>
<keyword evidence="6 7" id="KW-0057">Aromatic amino acid biosynthesis</keyword>
<dbReference type="GO" id="GO:0005829">
    <property type="term" value="C:cytosol"/>
    <property type="evidence" value="ECO:0007669"/>
    <property type="project" value="TreeGrafter"/>
</dbReference>
<comment type="caution">
    <text evidence="7">Lacks conserved residue(s) required for the propagation of feature annotation.</text>
</comment>
<keyword evidence="7" id="KW-0479">Metal-binding</keyword>
<dbReference type="PANTHER" id="PTHR21087">
    <property type="entry name" value="SHIKIMATE KINASE"/>
    <property type="match status" value="1"/>
</dbReference>
<feature type="binding site" evidence="7">
    <location>
        <position position="60"/>
    </location>
    <ligand>
        <name>substrate</name>
    </ligand>
</feature>
<dbReference type="PANTHER" id="PTHR21087:SF16">
    <property type="entry name" value="SHIKIMATE KINASE 1, CHLOROPLASTIC"/>
    <property type="match status" value="1"/>
</dbReference>
<gene>
    <name evidence="7" type="primary">aroK</name>
    <name evidence="8" type="ORF">ACFYG5_11840</name>
</gene>
<dbReference type="HAMAP" id="MF_00109">
    <property type="entry name" value="Shikimate_kinase"/>
    <property type="match status" value="1"/>
</dbReference>
<keyword evidence="2 7" id="KW-0808">Transferase</keyword>